<dbReference type="GeneID" id="54346709"/>
<proteinExistence type="predicted"/>
<dbReference type="Proteomes" id="UP000800082">
    <property type="component" value="Unassembled WGS sequence"/>
</dbReference>
<feature type="region of interest" description="Disordered" evidence="1">
    <location>
        <begin position="31"/>
        <end position="54"/>
    </location>
</feature>
<accession>A0A6A5RCH3</accession>
<sequence>MSLQAALSYIDSLKPGESFSYRQLAKKYRISRTTLTNHHQRQRRTNKDAHKDQRLLHPRNKAELVKYIKSFTETHCPPTRQIIINFATPLCS</sequence>
<evidence type="ECO:0000256" key="1">
    <source>
        <dbReference type="SAM" id="MobiDB-lite"/>
    </source>
</evidence>
<evidence type="ECO:0000313" key="3">
    <source>
        <dbReference type="Proteomes" id="UP000800082"/>
    </source>
</evidence>
<evidence type="ECO:0000313" key="2">
    <source>
        <dbReference type="EMBL" id="KAF1924316.1"/>
    </source>
</evidence>
<keyword evidence="3" id="KW-1185">Reference proteome</keyword>
<protein>
    <submittedName>
        <fullName evidence="2">Uncharacterized protein</fullName>
    </submittedName>
</protein>
<feature type="compositionally biased region" description="Basic and acidic residues" evidence="1">
    <location>
        <begin position="45"/>
        <end position="54"/>
    </location>
</feature>
<dbReference type="AlphaFoldDB" id="A0A6A5RCH3"/>
<dbReference type="OrthoDB" id="3942738at2759"/>
<dbReference type="EMBL" id="ML978995">
    <property type="protein sequence ID" value="KAF1924316.1"/>
    <property type="molecule type" value="Genomic_DNA"/>
</dbReference>
<organism evidence="2 3">
    <name type="scientific">Didymella exigua CBS 183.55</name>
    <dbReference type="NCBI Taxonomy" id="1150837"/>
    <lineage>
        <taxon>Eukaryota</taxon>
        <taxon>Fungi</taxon>
        <taxon>Dikarya</taxon>
        <taxon>Ascomycota</taxon>
        <taxon>Pezizomycotina</taxon>
        <taxon>Dothideomycetes</taxon>
        <taxon>Pleosporomycetidae</taxon>
        <taxon>Pleosporales</taxon>
        <taxon>Pleosporineae</taxon>
        <taxon>Didymellaceae</taxon>
        <taxon>Didymella</taxon>
    </lineage>
</organism>
<dbReference type="RefSeq" id="XP_033444569.1">
    <property type="nucleotide sequence ID" value="XM_033589062.1"/>
</dbReference>
<gene>
    <name evidence="2" type="ORF">M421DRAFT_295321</name>
</gene>
<name>A0A6A5RCH3_9PLEO</name>
<reference evidence="2" key="1">
    <citation type="journal article" date="2020" name="Stud. Mycol.">
        <title>101 Dothideomycetes genomes: a test case for predicting lifestyles and emergence of pathogens.</title>
        <authorList>
            <person name="Haridas S."/>
            <person name="Albert R."/>
            <person name="Binder M."/>
            <person name="Bloem J."/>
            <person name="Labutti K."/>
            <person name="Salamov A."/>
            <person name="Andreopoulos B."/>
            <person name="Baker S."/>
            <person name="Barry K."/>
            <person name="Bills G."/>
            <person name="Bluhm B."/>
            <person name="Cannon C."/>
            <person name="Castanera R."/>
            <person name="Culley D."/>
            <person name="Daum C."/>
            <person name="Ezra D."/>
            <person name="Gonzalez J."/>
            <person name="Henrissat B."/>
            <person name="Kuo A."/>
            <person name="Liang C."/>
            <person name="Lipzen A."/>
            <person name="Lutzoni F."/>
            <person name="Magnuson J."/>
            <person name="Mondo S."/>
            <person name="Nolan M."/>
            <person name="Ohm R."/>
            <person name="Pangilinan J."/>
            <person name="Park H.-J."/>
            <person name="Ramirez L."/>
            <person name="Alfaro M."/>
            <person name="Sun H."/>
            <person name="Tritt A."/>
            <person name="Yoshinaga Y."/>
            <person name="Zwiers L.-H."/>
            <person name="Turgeon B."/>
            <person name="Goodwin S."/>
            <person name="Spatafora J."/>
            <person name="Crous P."/>
            <person name="Grigoriev I."/>
        </authorList>
    </citation>
    <scope>NUCLEOTIDE SEQUENCE</scope>
    <source>
        <strain evidence="2">CBS 183.55</strain>
    </source>
</reference>